<dbReference type="Pfam" id="PF13568">
    <property type="entry name" value="OMP_b-brl_2"/>
    <property type="match status" value="1"/>
</dbReference>
<dbReference type="AlphaFoldDB" id="A0A0S2KMF4"/>
<proteinExistence type="predicted"/>
<dbReference type="EMBL" id="CP013195">
    <property type="protein sequence ID" value="ALO49283.1"/>
    <property type="molecule type" value="Genomic_DNA"/>
</dbReference>
<gene>
    <name evidence="3" type="ORF">AS203_09425</name>
</gene>
<feature type="signal peptide" evidence="1">
    <location>
        <begin position="1"/>
        <end position="20"/>
    </location>
</feature>
<evidence type="ECO:0000259" key="2">
    <source>
        <dbReference type="Pfam" id="PF13568"/>
    </source>
</evidence>
<feature type="chain" id="PRO_5006601970" description="Outer membrane protein beta-barrel domain-containing protein" evidence="1">
    <location>
        <begin position="21"/>
        <end position="234"/>
    </location>
</feature>
<protein>
    <recommendedName>
        <fullName evidence="2">Outer membrane protein beta-barrel domain-containing protein</fullName>
    </recommendedName>
</protein>
<evidence type="ECO:0000313" key="3">
    <source>
        <dbReference type="EMBL" id="ALO49283.1"/>
    </source>
</evidence>
<organism evidence="3 4">
    <name type="scientific">Hoylesella enoeca</name>
    <dbReference type="NCBI Taxonomy" id="76123"/>
    <lineage>
        <taxon>Bacteria</taxon>
        <taxon>Pseudomonadati</taxon>
        <taxon>Bacteroidota</taxon>
        <taxon>Bacteroidia</taxon>
        <taxon>Bacteroidales</taxon>
        <taxon>Prevotellaceae</taxon>
        <taxon>Hoylesella</taxon>
    </lineage>
</organism>
<evidence type="ECO:0000313" key="4">
    <source>
        <dbReference type="Proteomes" id="UP000056252"/>
    </source>
</evidence>
<dbReference type="Proteomes" id="UP000056252">
    <property type="component" value="Chromosome"/>
</dbReference>
<keyword evidence="4" id="KW-1185">Reference proteome</keyword>
<feature type="domain" description="Outer membrane protein beta-barrel" evidence="2">
    <location>
        <begin position="20"/>
        <end position="208"/>
    </location>
</feature>
<keyword evidence="1" id="KW-0732">Signal</keyword>
<dbReference type="STRING" id="76123.AS203_09425"/>
<evidence type="ECO:0000256" key="1">
    <source>
        <dbReference type="SAM" id="SignalP"/>
    </source>
</evidence>
<dbReference type="eggNOG" id="COG3637">
    <property type="taxonomic scope" value="Bacteria"/>
</dbReference>
<dbReference type="InterPro" id="IPR025665">
    <property type="entry name" value="Beta-barrel_OMP_2"/>
</dbReference>
<sequence>MIKKLLIALILLAGGHIANAQGALGRISIIPKLGVSVANTTDTKVATGHDGKSIASRYSGGLAAGFDIEYTVSRQIGIALGAYYATEGSKFPDLEVFQSDSKSTGYHNWHTDLHYINVPLVGNYYLLPGLAIKTGIQTSFLADAKEKSERTAITTDRLGAKQYGSTEQHKTALRDKLRRVDFSIPVGFSYEYMNVILDIRYNIGLTNIYTGELSDTRHSKNRFLTFTAGYRFGL</sequence>
<name>A0A0S2KMF4_9BACT</name>
<reference evidence="4" key="1">
    <citation type="submission" date="2015-11" db="EMBL/GenBank/DDBJ databases">
        <authorList>
            <person name="Holder M.E."/>
            <person name="Ajami N.J."/>
            <person name="Petrosino J.F."/>
        </authorList>
    </citation>
    <scope>NUCLEOTIDE SEQUENCE [LARGE SCALE GENOMIC DNA]</scope>
    <source>
        <strain evidence="4">F0113</strain>
    </source>
</reference>
<dbReference type="KEGG" id="peo:AS203_09425"/>
<accession>A0A0S2KMF4</accession>